<reference evidence="1" key="1">
    <citation type="journal article" date="2015" name="Nature">
        <title>Complex archaea that bridge the gap between prokaryotes and eukaryotes.</title>
        <authorList>
            <person name="Spang A."/>
            <person name="Saw J.H."/>
            <person name="Jorgensen S.L."/>
            <person name="Zaremba-Niedzwiedzka K."/>
            <person name="Martijn J."/>
            <person name="Lind A.E."/>
            <person name="van Eijk R."/>
            <person name="Schleper C."/>
            <person name="Guy L."/>
            <person name="Ettema T.J."/>
        </authorList>
    </citation>
    <scope>NUCLEOTIDE SEQUENCE</scope>
</reference>
<proteinExistence type="predicted"/>
<gene>
    <name evidence="1" type="ORF">LCGC14_1662110</name>
</gene>
<protein>
    <submittedName>
        <fullName evidence="1">Uncharacterized protein</fullName>
    </submittedName>
</protein>
<evidence type="ECO:0000313" key="1">
    <source>
        <dbReference type="EMBL" id="KKM18798.1"/>
    </source>
</evidence>
<feature type="non-terminal residue" evidence="1">
    <location>
        <position position="1"/>
    </location>
</feature>
<dbReference type="AlphaFoldDB" id="A0A0F9K9M7"/>
<accession>A0A0F9K9M7</accession>
<sequence length="123" mass="14595">LMMAKEIAMTESVITPRLISDHEFNFLCDSESGQDFFCVDELQKFMNVPRAKSYWVQARRKQWADRSGSPVKVRPDKEGYLAYWNAFQHDYDYVLSVLDDYAQKLGIKRDQTAMIYICLWYEE</sequence>
<organism evidence="1">
    <name type="scientific">marine sediment metagenome</name>
    <dbReference type="NCBI Taxonomy" id="412755"/>
    <lineage>
        <taxon>unclassified sequences</taxon>
        <taxon>metagenomes</taxon>
        <taxon>ecological metagenomes</taxon>
    </lineage>
</organism>
<comment type="caution">
    <text evidence="1">The sequence shown here is derived from an EMBL/GenBank/DDBJ whole genome shotgun (WGS) entry which is preliminary data.</text>
</comment>
<dbReference type="EMBL" id="LAZR01014142">
    <property type="protein sequence ID" value="KKM18798.1"/>
    <property type="molecule type" value="Genomic_DNA"/>
</dbReference>
<name>A0A0F9K9M7_9ZZZZ</name>